<sequence>MAQVACNINLGLSINTATMSQIISNLNVDNVNPPFSNPLLIAPETFSFAFQGNAVTCIFNNAASGFGETVLPTWASISQGILNICGSVGGSENIVGLTGLVLVVENAQIGFGTCGIQAETVAVELGHPNDPSTLVTGVVAANGTVLSVTKHSINN</sequence>
<dbReference type="EMBL" id="JARKIB010000067">
    <property type="protein sequence ID" value="KAJ7750002.1"/>
    <property type="molecule type" value="Genomic_DNA"/>
</dbReference>
<keyword evidence="2" id="KW-1185">Reference proteome</keyword>
<proteinExistence type="predicted"/>
<name>A0AAD7IT72_9AGAR</name>
<evidence type="ECO:0000313" key="1">
    <source>
        <dbReference type="EMBL" id="KAJ7750002.1"/>
    </source>
</evidence>
<dbReference type="AlphaFoldDB" id="A0AAD7IT72"/>
<protein>
    <submittedName>
        <fullName evidence="1">Uncharacterized protein</fullName>
    </submittedName>
</protein>
<dbReference type="Proteomes" id="UP001215598">
    <property type="component" value="Unassembled WGS sequence"/>
</dbReference>
<comment type="caution">
    <text evidence="1">The sequence shown here is derived from an EMBL/GenBank/DDBJ whole genome shotgun (WGS) entry which is preliminary data.</text>
</comment>
<gene>
    <name evidence="1" type="ORF">B0H16DRAFT_1724871</name>
</gene>
<organism evidence="1 2">
    <name type="scientific">Mycena metata</name>
    <dbReference type="NCBI Taxonomy" id="1033252"/>
    <lineage>
        <taxon>Eukaryota</taxon>
        <taxon>Fungi</taxon>
        <taxon>Dikarya</taxon>
        <taxon>Basidiomycota</taxon>
        <taxon>Agaricomycotina</taxon>
        <taxon>Agaricomycetes</taxon>
        <taxon>Agaricomycetidae</taxon>
        <taxon>Agaricales</taxon>
        <taxon>Marasmiineae</taxon>
        <taxon>Mycenaceae</taxon>
        <taxon>Mycena</taxon>
    </lineage>
</organism>
<reference evidence="1" key="1">
    <citation type="submission" date="2023-03" db="EMBL/GenBank/DDBJ databases">
        <title>Massive genome expansion in bonnet fungi (Mycena s.s.) driven by repeated elements and novel gene families across ecological guilds.</title>
        <authorList>
            <consortium name="Lawrence Berkeley National Laboratory"/>
            <person name="Harder C.B."/>
            <person name="Miyauchi S."/>
            <person name="Viragh M."/>
            <person name="Kuo A."/>
            <person name="Thoen E."/>
            <person name="Andreopoulos B."/>
            <person name="Lu D."/>
            <person name="Skrede I."/>
            <person name="Drula E."/>
            <person name="Henrissat B."/>
            <person name="Morin E."/>
            <person name="Kohler A."/>
            <person name="Barry K."/>
            <person name="LaButti K."/>
            <person name="Morin E."/>
            <person name="Salamov A."/>
            <person name="Lipzen A."/>
            <person name="Mereny Z."/>
            <person name="Hegedus B."/>
            <person name="Baldrian P."/>
            <person name="Stursova M."/>
            <person name="Weitz H."/>
            <person name="Taylor A."/>
            <person name="Grigoriev I.V."/>
            <person name="Nagy L.G."/>
            <person name="Martin F."/>
            <person name="Kauserud H."/>
        </authorList>
    </citation>
    <scope>NUCLEOTIDE SEQUENCE</scope>
    <source>
        <strain evidence="1">CBHHK182m</strain>
    </source>
</reference>
<accession>A0AAD7IT72</accession>
<evidence type="ECO:0000313" key="2">
    <source>
        <dbReference type="Proteomes" id="UP001215598"/>
    </source>
</evidence>